<evidence type="ECO:0000313" key="2">
    <source>
        <dbReference type="Proteomes" id="UP000517916"/>
    </source>
</evidence>
<comment type="caution">
    <text evidence="1">The sequence shown here is derived from an EMBL/GenBank/DDBJ whole genome shotgun (WGS) entry which is preliminary data.</text>
</comment>
<dbReference type="RefSeq" id="WP_025354556.1">
    <property type="nucleotide sequence ID" value="NZ_BAAABQ010000014.1"/>
</dbReference>
<dbReference type="Proteomes" id="UP000517916">
    <property type="component" value="Unassembled WGS sequence"/>
</dbReference>
<evidence type="ECO:0000313" key="1">
    <source>
        <dbReference type="EMBL" id="MBA8929968.1"/>
    </source>
</evidence>
<accession>A0ABR6BSS0</accession>
<proteinExistence type="predicted"/>
<protein>
    <submittedName>
        <fullName evidence="1">Uncharacterized protein</fullName>
    </submittedName>
</protein>
<sequence length="208" mass="22480">MDDQQLTALLRPFARASVPVLAVLAEGDPFGLRGRSLGAVSNIDGVDPSFLVRLGGLPDSLDGRLSRLTGLLTAVPGVDRAALSAAARGLLVCSIAAEQGAPSTEFRVRVLAGVLAGRDVDPTRADAEEDRVTAELTEALPDSLRRHGRYTVRAVAGTLWRLGRRVGTMVAEPRVPLPQRLLLRRTRAAAQQWIVANRQVQWDPRRQQ</sequence>
<keyword evidence="2" id="KW-1185">Reference proteome</keyword>
<name>A0ABR6BSS0_9PSEU</name>
<organism evidence="1 2">
    <name type="scientific">Kutzneria viridogrisea</name>
    <dbReference type="NCBI Taxonomy" id="47990"/>
    <lineage>
        <taxon>Bacteria</taxon>
        <taxon>Bacillati</taxon>
        <taxon>Actinomycetota</taxon>
        <taxon>Actinomycetes</taxon>
        <taxon>Pseudonocardiales</taxon>
        <taxon>Pseudonocardiaceae</taxon>
        <taxon>Kutzneria</taxon>
    </lineage>
</organism>
<gene>
    <name evidence="1" type="ORF">BC739_007201</name>
</gene>
<reference evidence="1 2" key="1">
    <citation type="submission" date="2020-08" db="EMBL/GenBank/DDBJ databases">
        <title>Genomic Encyclopedia of Archaeal and Bacterial Type Strains, Phase II (KMG-II): from individual species to whole genera.</title>
        <authorList>
            <person name="Goeker M."/>
        </authorList>
    </citation>
    <scope>NUCLEOTIDE SEQUENCE [LARGE SCALE GENOMIC DNA]</scope>
    <source>
        <strain evidence="1 2">DSM 43850</strain>
    </source>
</reference>
<dbReference type="EMBL" id="JACJID010000006">
    <property type="protein sequence ID" value="MBA8929968.1"/>
    <property type="molecule type" value="Genomic_DNA"/>
</dbReference>